<feature type="transmembrane region" description="Helical" evidence="1">
    <location>
        <begin position="216"/>
        <end position="240"/>
    </location>
</feature>
<keyword evidence="2" id="KW-0378">Hydrolase</keyword>
<keyword evidence="1" id="KW-1133">Transmembrane helix</keyword>
<dbReference type="Pfam" id="PF13367">
    <property type="entry name" value="PrsW-protease"/>
    <property type="match status" value="1"/>
</dbReference>
<feature type="transmembrane region" description="Helical" evidence="1">
    <location>
        <begin position="118"/>
        <end position="138"/>
    </location>
</feature>
<dbReference type="RefSeq" id="WP_394847976.1">
    <property type="nucleotide sequence ID" value="NZ_CP089982.1"/>
</dbReference>
<evidence type="ECO:0000313" key="3">
    <source>
        <dbReference type="Proteomes" id="UP001379533"/>
    </source>
</evidence>
<dbReference type="GO" id="GO:0008237">
    <property type="term" value="F:metallopeptidase activity"/>
    <property type="evidence" value="ECO:0007669"/>
    <property type="project" value="UniProtKB-KW"/>
</dbReference>
<reference evidence="2 3" key="1">
    <citation type="submission" date="2021-12" db="EMBL/GenBank/DDBJ databases">
        <title>Discovery of the Pendulisporaceae a myxobacterial family with distinct sporulation behavior and unique specialized metabolism.</title>
        <authorList>
            <person name="Garcia R."/>
            <person name="Popoff A."/>
            <person name="Bader C.D."/>
            <person name="Loehr J."/>
            <person name="Walesch S."/>
            <person name="Walt C."/>
            <person name="Boldt J."/>
            <person name="Bunk B."/>
            <person name="Haeckl F.J.F.P.J."/>
            <person name="Gunesch A.P."/>
            <person name="Birkelbach J."/>
            <person name="Nuebel U."/>
            <person name="Pietschmann T."/>
            <person name="Bach T."/>
            <person name="Mueller R."/>
        </authorList>
    </citation>
    <scope>NUCLEOTIDE SEQUENCE [LARGE SCALE GENOMIC DNA]</scope>
    <source>
        <strain evidence="2 3">MSr12523</strain>
    </source>
</reference>
<keyword evidence="2" id="KW-0645">Protease</keyword>
<keyword evidence="3" id="KW-1185">Reference proteome</keyword>
<dbReference type="PANTHER" id="PTHR36844">
    <property type="entry name" value="PROTEASE PRSW"/>
    <property type="match status" value="1"/>
</dbReference>
<dbReference type="InterPro" id="IPR026898">
    <property type="entry name" value="PrsW"/>
</dbReference>
<keyword evidence="1" id="KW-0472">Membrane</keyword>
<evidence type="ECO:0000313" key="2">
    <source>
        <dbReference type="EMBL" id="WXA97360.1"/>
    </source>
</evidence>
<dbReference type="EMBL" id="CP089982">
    <property type="protein sequence ID" value="WXA97360.1"/>
    <property type="molecule type" value="Genomic_DNA"/>
</dbReference>
<feature type="transmembrane region" description="Helical" evidence="1">
    <location>
        <begin position="6"/>
        <end position="22"/>
    </location>
</feature>
<gene>
    <name evidence="2" type="ORF">LZC95_10985</name>
</gene>
<name>A0ABZ2KID9_9BACT</name>
<organism evidence="2 3">
    <name type="scientific">Pendulispora brunnea</name>
    <dbReference type="NCBI Taxonomy" id="2905690"/>
    <lineage>
        <taxon>Bacteria</taxon>
        <taxon>Pseudomonadati</taxon>
        <taxon>Myxococcota</taxon>
        <taxon>Myxococcia</taxon>
        <taxon>Myxococcales</taxon>
        <taxon>Sorangiineae</taxon>
        <taxon>Pendulisporaceae</taxon>
        <taxon>Pendulispora</taxon>
    </lineage>
</organism>
<keyword evidence="2" id="KW-0482">Metalloprotease</keyword>
<keyword evidence="1" id="KW-0812">Transmembrane</keyword>
<proteinExistence type="predicted"/>
<sequence>MFVGIVLGLVFVTPLVILYALLVRWCDRFEPEPWWLLIAAFVWGALFATLGGGFSSHIGEMIASNLTGAAEDDPGIQAFGATVLAPVFEEGFKGIGVALVAGISAMGLREFDGPLDGAIYGGIIGLGFTLTEDILYVANQFSEAGVAGFVVLFILRTVLLGLSHCTFTACTGLGFGIAAESRNWFVKIAAPIGGYIMAVAMHAFHNGLPTFFGEEGAVIMILITWVIVLFFFVLLAVLVVRDRTIVIRELAGEVGGLIHPRELALVSTYVTIGWQNWVTLMSRGWSAFRQRRNKQLALVELAFIKNRRRRGERGKGLDLKEARLRQEVYMANQRGVWIGN</sequence>
<feature type="transmembrane region" description="Helical" evidence="1">
    <location>
        <begin position="184"/>
        <end position="204"/>
    </location>
</feature>
<feature type="transmembrane region" description="Helical" evidence="1">
    <location>
        <begin position="34"/>
        <end position="54"/>
    </location>
</feature>
<protein>
    <submittedName>
        <fullName evidence="2">PrsW family intramembrane metalloprotease</fullName>
    </submittedName>
</protein>
<dbReference type="PANTHER" id="PTHR36844:SF1">
    <property type="entry name" value="PROTEASE PRSW"/>
    <property type="match status" value="1"/>
</dbReference>
<feature type="transmembrane region" description="Helical" evidence="1">
    <location>
        <begin position="144"/>
        <end position="177"/>
    </location>
</feature>
<dbReference type="Proteomes" id="UP001379533">
    <property type="component" value="Chromosome"/>
</dbReference>
<accession>A0ABZ2KID9</accession>
<evidence type="ECO:0000256" key="1">
    <source>
        <dbReference type="SAM" id="Phobius"/>
    </source>
</evidence>